<dbReference type="SUPFAM" id="SSF88946">
    <property type="entry name" value="Sigma2 domain of RNA polymerase sigma factors"/>
    <property type="match status" value="1"/>
</dbReference>
<gene>
    <name evidence="8" type="ORF">BE15_02005</name>
</gene>
<evidence type="ECO:0000256" key="3">
    <source>
        <dbReference type="ARBA" id="ARBA00023082"/>
    </source>
</evidence>
<keyword evidence="4" id="KW-0238">DNA-binding</keyword>
<protein>
    <submittedName>
        <fullName evidence="8">RNA polymerase subunit sigma</fullName>
    </submittedName>
</protein>
<dbReference type="EMBL" id="JEMA01000876">
    <property type="protein sequence ID" value="KYF64907.1"/>
    <property type="molecule type" value="Genomic_DNA"/>
</dbReference>
<evidence type="ECO:0000256" key="4">
    <source>
        <dbReference type="ARBA" id="ARBA00023125"/>
    </source>
</evidence>
<evidence type="ECO:0000256" key="1">
    <source>
        <dbReference type="ARBA" id="ARBA00010641"/>
    </source>
</evidence>
<dbReference type="InterPro" id="IPR013249">
    <property type="entry name" value="RNA_pol_sigma70_r4_t2"/>
</dbReference>
<dbReference type="InterPro" id="IPR039425">
    <property type="entry name" value="RNA_pol_sigma-70-like"/>
</dbReference>
<organism evidence="8 9">
    <name type="scientific">Sorangium cellulosum</name>
    <name type="common">Polyangium cellulosum</name>
    <dbReference type="NCBI Taxonomy" id="56"/>
    <lineage>
        <taxon>Bacteria</taxon>
        <taxon>Pseudomonadati</taxon>
        <taxon>Myxococcota</taxon>
        <taxon>Polyangia</taxon>
        <taxon>Polyangiales</taxon>
        <taxon>Polyangiaceae</taxon>
        <taxon>Sorangium</taxon>
    </lineage>
</organism>
<dbReference type="Gene3D" id="1.10.1740.10">
    <property type="match status" value="1"/>
</dbReference>
<dbReference type="OrthoDB" id="5505567at2"/>
<dbReference type="GO" id="GO:0006352">
    <property type="term" value="P:DNA-templated transcription initiation"/>
    <property type="evidence" value="ECO:0007669"/>
    <property type="project" value="InterPro"/>
</dbReference>
<dbReference type="Proteomes" id="UP000075260">
    <property type="component" value="Unassembled WGS sequence"/>
</dbReference>
<dbReference type="GO" id="GO:0003677">
    <property type="term" value="F:DNA binding"/>
    <property type="evidence" value="ECO:0007669"/>
    <property type="project" value="UniProtKB-KW"/>
</dbReference>
<evidence type="ECO:0000313" key="9">
    <source>
        <dbReference type="Proteomes" id="UP000075260"/>
    </source>
</evidence>
<evidence type="ECO:0000313" key="8">
    <source>
        <dbReference type="EMBL" id="KYF64907.1"/>
    </source>
</evidence>
<keyword evidence="3" id="KW-0731">Sigma factor</keyword>
<feature type="domain" description="RNA polymerase sigma factor 70 region 4 type 2" evidence="7">
    <location>
        <begin position="117"/>
        <end position="163"/>
    </location>
</feature>
<dbReference type="InterPro" id="IPR007627">
    <property type="entry name" value="RNA_pol_sigma70_r2"/>
</dbReference>
<proteinExistence type="inferred from homology"/>
<dbReference type="InterPro" id="IPR036388">
    <property type="entry name" value="WH-like_DNA-bd_sf"/>
</dbReference>
<accession>A0A150QA93</accession>
<dbReference type="Gene3D" id="1.10.10.10">
    <property type="entry name" value="Winged helix-like DNA-binding domain superfamily/Winged helix DNA-binding domain"/>
    <property type="match status" value="1"/>
</dbReference>
<dbReference type="PANTHER" id="PTHR43133">
    <property type="entry name" value="RNA POLYMERASE ECF-TYPE SIGMA FACTO"/>
    <property type="match status" value="1"/>
</dbReference>
<comment type="similarity">
    <text evidence="1">Belongs to the sigma-70 factor family. ECF subfamily.</text>
</comment>
<evidence type="ECO:0000259" key="7">
    <source>
        <dbReference type="Pfam" id="PF08281"/>
    </source>
</evidence>
<evidence type="ECO:0000256" key="2">
    <source>
        <dbReference type="ARBA" id="ARBA00023015"/>
    </source>
</evidence>
<keyword evidence="2" id="KW-0805">Transcription regulation</keyword>
<dbReference type="PANTHER" id="PTHR43133:SF8">
    <property type="entry name" value="RNA POLYMERASE SIGMA FACTOR HI_1459-RELATED"/>
    <property type="match status" value="1"/>
</dbReference>
<dbReference type="InterPro" id="IPR013324">
    <property type="entry name" value="RNA_pol_sigma_r3/r4-like"/>
</dbReference>
<dbReference type="GO" id="GO:0016987">
    <property type="term" value="F:sigma factor activity"/>
    <property type="evidence" value="ECO:0007669"/>
    <property type="project" value="UniProtKB-KW"/>
</dbReference>
<name>A0A150QA93_SORCE</name>
<dbReference type="AlphaFoldDB" id="A0A150QA93"/>
<dbReference type="SUPFAM" id="SSF88659">
    <property type="entry name" value="Sigma3 and sigma4 domains of RNA polymerase sigma factors"/>
    <property type="match status" value="1"/>
</dbReference>
<feature type="domain" description="RNA polymerase sigma-70 region 2" evidence="6">
    <location>
        <begin position="40"/>
        <end position="85"/>
    </location>
</feature>
<keyword evidence="5" id="KW-0804">Transcription</keyword>
<dbReference type="NCBIfam" id="TIGR02937">
    <property type="entry name" value="sigma70-ECF"/>
    <property type="match status" value="1"/>
</dbReference>
<evidence type="ECO:0000259" key="6">
    <source>
        <dbReference type="Pfam" id="PF04542"/>
    </source>
</evidence>
<dbReference type="InterPro" id="IPR013325">
    <property type="entry name" value="RNA_pol_sigma_r2"/>
</dbReference>
<comment type="caution">
    <text evidence="8">The sequence shown here is derived from an EMBL/GenBank/DDBJ whole genome shotgun (WGS) entry which is preliminary data.</text>
</comment>
<dbReference type="InterPro" id="IPR014284">
    <property type="entry name" value="RNA_pol_sigma-70_dom"/>
</dbReference>
<reference evidence="8 9" key="1">
    <citation type="submission" date="2014-02" db="EMBL/GenBank/DDBJ databases">
        <title>The small core and large imbalanced accessory genome model reveals a collaborative survival strategy of Sorangium cellulosum strains in nature.</title>
        <authorList>
            <person name="Han K."/>
            <person name="Peng R."/>
            <person name="Blom J."/>
            <person name="Li Y.-Z."/>
        </authorList>
    </citation>
    <scope>NUCLEOTIDE SEQUENCE [LARGE SCALE GENOMIC DNA]</scope>
    <source>
        <strain evidence="8 9">So0008-312</strain>
    </source>
</reference>
<dbReference type="Pfam" id="PF04542">
    <property type="entry name" value="Sigma70_r2"/>
    <property type="match status" value="1"/>
</dbReference>
<evidence type="ECO:0000256" key="5">
    <source>
        <dbReference type="ARBA" id="ARBA00023163"/>
    </source>
</evidence>
<sequence>MDCPDEGNRAAAYARLFCPMLVRAVLLWLERMGVPQCHRGDVAGQVWLNACESWPRFDPKRGRPERWLNAITVHVASHYHERARKRREELVSSIEVLDSAPDAAAVMESDNVRASTMDAVNELEPVLRLVLVAHDLGGVSMAQIARDAGLPLSTLYRRRARAIGELRNILMRREAGEIFPRGVGLQ</sequence>
<dbReference type="Pfam" id="PF08281">
    <property type="entry name" value="Sigma70_r4_2"/>
    <property type="match status" value="1"/>
</dbReference>